<dbReference type="PANTHER" id="PTHR10695:SF46">
    <property type="entry name" value="BIFUNCTIONAL COENZYME A SYNTHASE-RELATED"/>
    <property type="match status" value="1"/>
</dbReference>
<comment type="catalytic activity">
    <reaction evidence="3">
        <text>3'-dephospho-CoA + ATP = ADP + CoA + H(+)</text>
        <dbReference type="Rhea" id="RHEA:18245"/>
        <dbReference type="ChEBI" id="CHEBI:15378"/>
        <dbReference type="ChEBI" id="CHEBI:30616"/>
        <dbReference type="ChEBI" id="CHEBI:57287"/>
        <dbReference type="ChEBI" id="CHEBI:57328"/>
        <dbReference type="ChEBI" id="CHEBI:456216"/>
        <dbReference type="EC" id="2.7.1.24"/>
    </reaction>
</comment>
<dbReference type="PANTHER" id="PTHR10695">
    <property type="entry name" value="DEPHOSPHO-COA KINASE-RELATED"/>
    <property type="match status" value="1"/>
</dbReference>
<organism evidence="5 6">
    <name type="scientific">Aphanocapsa feldmannii 277cV</name>
    <dbReference type="NCBI Taxonomy" id="2507553"/>
    <lineage>
        <taxon>Bacteria</taxon>
        <taxon>Bacillati</taxon>
        <taxon>Cyanobacteriota</taxon>
        <taxon>Cyanophyceae</taxon>
        <taxon>Oscillatoriophycideae</taxon>
        <taxon>Chroococcales</taxon>
        <taxon>Microcystaceae</taxon>
        <taxon>Aphanocapsa</taxon>
    </lineage>
</organism>
<comment type="subcellular location">
    <subcellularLocation>
        <location evidence="3">Cytoplasm</location>
    </subcellularLocation>
</comment>
<dbReference type="NCBIfam" id="TIGR00152">
    <property type="entry name" value="dephospho-CoA kinase"/>
    <property type="match status" value="1"/>
</dbReference>
<dbReference type="GO" id="GO:0005524">
    <property type="term" value="F:ATP binding"/>
    <property type="evidence" value="ECO:0007669"/>
    <property type="project" value="UniProtKB-UniRule"/>
</dbReference>
<evidence type="ECO:0000313" key="5">
    <source>
        <dbReference type="EMBL" id="TGG94824.1"/>
    </source>
</evidence>
<dbReference type="GO" id="GO:0015937">
    <property type="term" value="P:coenzyme A biosynthetic process"/>
    <property type="evidence" value="ECO:0007669"/>
    <property type="project" value="UniProtKB-UniRule"/>
</dbReference>
<keyword evidence="3 5" id="KW-0418">Kinase</keyword>
<comment type="similarity">
    <text evidence="3">Belongs to the CoaE family.</text>
</comment>
<keyword evidence="3" id="KW-0173">Coenzyme A biosynthesis</keyword>
<proteinExistence type="inferred from homology"/>
<dbReference type="GO" id="GO:0004140">
    <property type="term" value="F:dephospho-CoA kinase activity"/>
    <property type="evidence" value="ECO:0007669"/>
    <property type="project" value="UniProtKB-UniRule"/>
</dbReference>
<dbReference type="UniPathway" id="UPA00241">
    <property type="reaction ID" value="UER00356"/>
</dbReference>
<evidence type="ECO:0000256" key="4">
    <source>
        <dbReference type="NCBIfam" id="TIGR00152"/>
    </source>
</evidence>
<accession>A0A524RRH3</accession>
<evidence type="ECO:0000256" key="2">
    <source>
        <dbReference type="ARBA" id="ARBA00022840"/>
    </source>
</evidence>
<comment type="function">
    <text evidence="3">Catalyzes the phosphorylation of the 3'-hydroxyl group of dephosphocoenzyme A to form coenzyme A.</text>
</comment>
<keyword evidence="2 3" id="KW-0067">ATP-binding</keyword>
<dbReference type="InterPro" id="IPR027417">
    <property type="entry name" value="P-loop_NTPase"/>
</dbReference>
<gene>
    <name evidence="3" type="primary">coaE</name>
    <name evidence="5" type="ORF">ERJ67_01615</name>
</gene>
<sequence>MTEGRSRWPGPQRRIGVSGGIASGKSTVTALLSRRHGFPVLDADVMARAALAPDSPLTPLVLQHFGTRIEDAGGQLDRKALGRIVFSDVEARAWLEARIHPLVRQGFDQALAHLAHAPTVVLAIPLLFEAGLEALCSEIWLLDLPEVSQLQRLRQRSAISGEEARARIAAQWPSSRKRPLADRILDNSGDREALERQVDKAVEAISPAAATAARLARPPGTVHGVACAAHAERE</sequence>
<keyword evidence="1 3" id="KW-0547">Nucleotide-binding</keyword>
<keyword evidence="3 5" id="KW-0808">Transferase</keyword>
<dbReference type="AlphaFoldDB" id="A0A524RRH3"/>
<dbReference type="EMBL" id="SRMO01000028">
    <property type="protein sequence ID" value="TGG94824.1"/>
    <property type="molecule type" value="Genomic_DNA"/>
</dbReference>
<comment type="caution">
    <text evidence="5">The sequence shown here is derived from an EMBL/GenBank/DDBJ whole genome shotgun (WGS) entry which is preliminary data.</text>
</comment>
<dbReference type="EC" id="2.7.1.24" evidence="3 4"/>
<dbReference type="GO" id="GO:0005737">
    <property type="term" value="C:cytoplasm"/>
    <property type="evidence" value="ECO:0007669"/>
    <property type="project" value="UniProtKB-SubCell"/>
</dbReference>
<evidence type="ECO:0000313" key="6">
    <source>
        <dbReference type="Proteomes" id="UP000317990"/>
    </source>
</evidence>
<feature type="binding site" evidence="3">
    <location>
        <begin position="22"/>
        <end position="27"/>
    </location>
    <ligand>
        <name>ATP</name>
        <dbReference type="ChEBI" id="CHEBI:30616"/>
    </ligand>
</feature>
<dbReference type="Proteomes" id="UP000317990">
    <property type="component" value="Unassembled WGS sequence"/>
</dbReference>
<dbReference type="SUPFAM" id="SSF52540">
    <property type="entry name" value="P-loop containing nucleoside triphosphate hydrolases"/>
    <property type="match status" value="1"/>
</dbReference>
<evidence type="ECO:0000256" key="1">
    <source>
        <dbReference type="ARBA" id="ARBA00022741"/>
    </source>
</evidence>
<dbReference type="InterPro" id="IPR001977">
    <property type="entry name" value="Depp_CoAkinase"/>
</dbReference>
<evidence type="ECO:0000256" key="3">
    <source>
        <dbReference type="HAMAP-Rule" id="MF_00376"/>
    </source>
</evidence>
<comment type="pathway">
    <text evidence="3">Cofactor biosynthesis; coenzyme A biosynthesis; CoA from (R)-pantothenate: step 5/5.</text>
</comment>
<dbReference type="PROSITE" id="PS51219">
    <property type="entry name" value="DPCK"/>
    <property type="match status" value="1"/>
</dbReference>
<protein>
    <recommendedName>
        <fullName evidence="3 4">Dephospho-CoA kinase</fullName>
        <ecNumber evidence="3 4">2.7.1.24</ecNumber>
    </recommendedName>
    <alternativeName>
        <fullName evidence="3">Dephosphocoenzyme A kinase</fullName>
    </alternativeName>
</protein>
<reference evidence="5 6" key="1">
    <citation type="journal article" date="2019" name="mSystems">
        <title>Life at home and on the roam: Genomic adaptions reflect the dual lifestyle of an intracellular, facultative symbiont.</title>
        <authorList>
            <person name="Burgsdorf I."/>
        </authorList>
    </citation>
    <scope>NUCLEOTIDE SEQUENCE [LARGE SCALE GENOMIC DNA]</scope>
    <source>
        <strain evidence="5">277cV</strain>
    </source>
</reference>
<name>A0A524RRH3_9CHRO</name>
<dbReference type="HAMAP" id="MF_00376">
    <property type="entry name" value="Dephospho_CoA_kinase"/>
    <property type="match status" value="1"/>
</dbReference>
<keyword evidence="3" id="KW-0963">Cytoplasm</keyword>
<dbReference type="Gene3D" id="3.40.50.300">
    <property type="entry name" value="P-loop containing nucleotide triphosphate hydrolases"/>
    <property type="match status" value="1"/>
</dbReference>
<dbReference type="CDD" id="cd02022">
    <property type="entry name" value="DPCK"/>
    <property type="match status" value="1"/>
</dbReference>
<dbReference type="Pfam" id="PF01121">
    <property type="entry name" value="CoaE"/>
    <property type="match status" value="1"/>
</dbReference>